<sequence length="399" mass="45821">MERKQILIVGGDNGGGSAGDQIMCEAACAFFVKNGYKVYTDAQSLHWKSPIEGVTTILQLRKDFYKTRFQRILKSILKLCRIIFFPIYCQSKKSYYLLFHGNEFKMYFQKSDVILFAGCGALTDKYPVTVLMWWAIIQAAKRSNKPIFISGVGIGPIKSRICKYFIRKIVNNVNFITVRDNNNSYRWIKQLSSMDNYDWVPDDACFYNGKDKYYIEPNFQGRIIGINIMKSVFPTDSVIKIFCENLLQIASLGDKFCLISVTHEDYEILVSMIPCLGKERCILVPQISPSATKHAISQLDLMISCRYHGCVFGVSQQVPTVGIYAEEYWKEKNEGVLSMFGCYESLFSISDIEDGAFREGVIRVLKEAEHLKSIMKKRKQELEAKAYLVHKKILELDYE</sequence>
<gene>
    <name evidence="2" type="ORF">K8U91_07115</name>
</gene>
<name>A0A921MR05_9BACT</name>
<evidence type="ECO:0000313" key="3">
    <source>
        <dbReference type="Proteomes" id="UP000757103"/>
    </source>
</evidence>
<comment type="caution">
    <text evidence="2">The sequence shown here is derived from an EMBL/GenBank/DDBJ whole genome shotgun (WGS) entry which is preliminary data.</text>
</comment>
<evidence type="ECO:0000259" key="1">
    <source>
        <dbReference type="Pfam" id="PF04230"/>
    </source>
</evidence>
<evidence type="ECO:0000313" key="2">
    <source>
        <dbReference type="EMBL" id="HJG89223.1"/>
    </source>
</evidence>
<protein>
    <submittedName>
        <fullName evidence="2">Polysaccharide pyruvyl transferase family protein</fullName>
    </submittedName>
</protein>
<dbReference type="PANTHER" id="PTHR36836">
    <property type="entry name" value="COLANIC ACID BIOSYNTHESIS PROTEIN WCAK"/>
    <property type="match status" value="1"/>
</dbReference>
<dbReference type="RefSeq" id="WP_273306259.1">
    <property type="nucleotide sequence ID" value="NZ_DYUD01000023.1"/>
</dbReference>
<keyword evidence="2" id="KW-0808">Transferase</keyword>
<dbReference type="GO" id="GO:0016740">
    <property type="term" value="F:transferase activity"/>
    <property type="evidence" value="ECO:0007669"/>
    <property type="project" value="UniProtKB-KW"/>
</dbReference>
<reference evidence="2" key="2">
    <citation type="submission" date="2021-09" db="EMBL/GenBank/DDBJ databases">
        <authorList>
            <person name="Gilroy R."/>
        </authorList>
    </citation>
    <scope>NUCLEOTIDE SEQUENCE</scope>
    <source>
        <strain evidence="2">CHK121-7720</strain>
    </source>
</reference>
<dbReference type="Pfam" id="PF04230">
    <property type="entry name" value="PS_pyruv_trans"/>
    <property type="match status" value="1"/>
</dbReference>
<dbReference type="Proteomes" id="UP000757103">
    <property type="component" value="Unassembled WGS sequence"/>
</dbReference>
<dbReference type="InterPro" id="IPR007345">
    <property type="entry name" value="Polysacch_pyruvyl_Trfase"/>
</dbReference>
<dbReference type="EMBL" id="DYUD01000023">
    <property type="protein sequence ID" value="HJG89223.1"/>
    <property type="molecule type" value="Genomic_DNA"/>
</dbReference>
<feature type="domain" description="Polysaccharide pyruvyl transferase" evidence="1">
    <location>
        <begin position="19"/>
        <end position="324"/>
    </location>
</feature>
<organism evidence="2 3">
    <name type="scientific">Barnesiella viscericola</name>
    <dbReference type="NCBI Taxonomy" id="397865"/>
    <lineage>
        <taxon>Bacteria</taxon>
        <taxon>Pseudomonadati</taxon>
        <taxon>Bacteroidota</taxon>
        <taxon>Bacteroidia</taxon>
        <taxon>Bacteroidales</taxon>
        <taxon>Barnesiellaceae</taxon>
        <taxon>Barnesiella</taxon>
    </lineage>
</organism>
<dbReference type="PANTHER" id="PTHR36836:SF1">
    <property type="entry name" value="COLANIC ACID BIOSYNTHESIS PROTEIN WCAK"/>
    <property type="match status" value="1"/>
</dbReference>
<reference evidence="2" key="1">
    <citation type="journal article" date="2021" name="PeerJ">
        <title>Extensive microbial diversity within the chicken gut microbiome revealed by metagenomics and culture.</title>
        <authorList>
            <person name="Gilroy R."/>
            <person name="Ravi A."/>
            <person name="Getino M."/>
            <person name="Pursley I."/>
            <person name="Horton D.L."/>
            <person name="Alikhan N.F."/>
            <person name="Baker D."/>
            <person name="Gharbi K."/>
            <person name="Hall N."/>
            <person name="Watson M."/>
            <person name="Adriaenssens E.M."/>
            <person name="Foster-Nyarko E."/>
            <person name="Jarju S."/>
            <person name="Secka A."/>
            <person name="Antonio M."/>
            <person name="Oren A."/>
            <person name="Chaudhuri R.R."/>
            <person name="La Ragione R."/>
            <person name="Hildebrand F."/>
            <person name="Pallen M.J."/>
        </authorList>
    </citation>
    <scope>NUCLEOTIDE SEQUENCE</scope>
    <source>
        <strain evidence="2">CHK121-7720</strain>
    </source>
</reference>
<dbReference type="AlphaFoldDB" id="A0A921MR05"/>
<accession>A0A921MR05</accession>
<proteinExistence type="predicted"/>